<sequence>MSNLDDLLGKKKTVVSVLDLSRNIVQSSEEFKRLMEKVPEYKMRPIKVRTEDIKIKEKDYSFKWNKKEMRRLLKTNGEREPLYTYADPVPSEMKDANLYELCVVPIDWKMLTTLRPKSKVEEEFFSRMVEMGKLQIKTEQRDRREFMINNYVKKLKNKSGIVETRLQTCTECGEEMCTGKACAEFNYDLFARVEPKYPKSKPIPNAGNKGKINGRKKMAPNGSKTKQKKSK</sequence>
<dbReference type="KEGG" id="mde:101894627"/>
<dbReference type="Proteomes" id="UP001652621">
    <property type="component" value="Unplaced"/>
</dbReference>
<dbReference type="VEuPathDB" id="VectorBase:MDOMA2_010883"/>
<evidence type="ECO:0000256" key="1">
    <source>
        <dbReference type="SAM" id="MobiDB-lite"/>
    </source>
</evidence>
<dbReference type="EnsemblMetazoa" id="MDOA010976-RA">
    <property type="protein sequence ID" value="MDOA010976-PA"/>
    <property type="gene ID" value="MDOA010976"/>
</dbReference>
<reference evidence="4" key="2">
    <citation type="submission" date="2025-04" db="UniProtKB">
        <authorList>
            <consortium name="RefSeq"/>
        </authorList>
    </citation>
    <scope>IDENTIFICATION</scope>
    <source>
        <strain evidence="4">Aabys</strain>
    </source>
</reference>
<evidence type="ECO:0000313" key="3">
    <source>
        <dbReference type="Proteomes" id="UP001652621"/>
    </source>
</evidence>
<accession>A0A1I8N2X8</accession>
<dbReference type="VEuPathDB" id="VectorBase:MDOA010976"/>
<evidence type="ECO:0000313" key="2">
    <source>
        <dbReference type="EnsemblMetazoa" id="MDOA010976-PA"/>
    </source>
</evidence>
<protein>
    <submittedName>
        <fullName evidence="4">Uncharacterized protein LOC101894627</fullName>
    </submittedName>
</protein>
<keyword evidence="3" id="KW-1185">Reference proteome</keyword>
<dbReference type="AlphaFoldDB" id="A0A1I8N2X8"/>
<dbReference type="GeneID" id="101894627"/>
<proteinExistence type="predicted"/>
<reference evidence="2" key="1">
    <citation type="submission" date="2020-05" db="UniProtKB">
        <authorList>
            <consortium name="EnsemblMetazoa"/>
        </authorList>
    </citation>
    <scope>IDENTIFICATION</scope>
    <source>
        <strain evidence="2">Aabys</strain>
    </source>
</reference>
<dbReference type="eggNOG" id="ENOG502S0MZ">
    <property type="taxonomic scope" value="Eukaryota"/>
</dbReference>
<feature type="region of interest" description="Disordered" evidence="1">
    <location>
        <begin position="196"/>
        <end position="231"/>
    </location>
</feature>
<dbReference type="RefSeq" id="XP_005191031.1">
    <property type="nucleotide sequence ID" value="XM_005190974.2"/>
</dbReference>
<name>A0A1I8N2X8_MUSDO</name>
<evidence type="ECO:0000313" key="4">
    <source>
        <dbReference type="RefSeq" id="XP_005191031.1"/>
    </source>
</evidence>
<organism evidence="2">
    <name type="scientific">Musca domestica</name>
    <name type="common">House fly</name>
    <dbReference type="NCBI Taxonomy" id="7370"/>
    <lineage>
        <taxon>Eukaryota</taxon>
        <taxon>Metazoa</taxon>
        <taxon>Ecdysozoa</taxon>
        <taxon>Arthropoda</taxon>
        <taxon>Hexapoda</taxon>
        <taxon>Insecta</taxon>
        <taxon>Pterygota</taxon>
        <taxon>Neoptera</taxon>
        <taxon>Endopterygota</taxon>
        <taxon>Diptera</taxon>
        <taxon>Brachycera</taxon>
        <taxon>Muscomorpha</taxon>
        <taxon>Muscoidea</taxon>
        <taxon>Muscidae</taxon>
        <taxon>Musca</taxon>
    </lineage>
</organism>
<dbReference type="OrthoDB" id="8250201at2759"/>
<gene>
    <name evidence="2" type="primary">101894627</name>
    <name evidence="4" type="synonym">LOC101894627</name>
</gene>